<evidence type="ECO:0000313" key="1">
    <source>
        <dbReference type="Ensembl" id="ENSORLP00015002548.1"/>
    </source>
</evidence>
<accession>A0A3P9H4H9</accession>
<evidence type="ECO:0000313" key="2">
    <source>
        <dbReference type="Proteomes" id="UP000265200"/>
    </source>
</evidence>
<reference evidence="1 2" key="2">
    <citation type="submission" date="2017-04" db="EMBL/GenBank/DDBJ databases">
        <title>CpG methylation of centromeres and impact of large insertions on vertebrate speciation.</title>
        <authorList>
            <person name="Ichikawa K."/>
            <person name="Yoshimura J."/>
            <person name="Morishita S."/>
        </authorList>
    </citation>
    <scope>NUCLEOTIDE SEQUENCE</scope>
    <source>
        <strain evidence="1 2">HSOK</strain>
    </source>
</reference>
<sequence>MKVSSYLSLRAVQTLLLFVFSPYPSLSLLSSGVSWSKVFASSLPRKASWSYWKLLLSSWACLLSSGSRRTRSFRIVGFACATTAQRSTTHDKLKPAISLRAGEDCSDRDVK</sequence>
<reference evidence="1" key="3">
    <citation type="submission" date="2025-08" db="UniProtKB">
        <authorList>
            <consortium name="Ensembl"/>
        </authorList>
    </citation>
    <scope>IDENTIFICATION</scope>
    <source>
        <strain evidence="1">HSOK</strain>
    </source>
</reference>
<dbReference type="Proteomes" id="UP000265200">
    <property type="component" value="Chromosome 3"/>
</dbReference>
<name>A0A3P9H4H9_ORYLA</name>
<proteinExistence type="predicted"/>
<protein>
    <submittedName>
        <fullName evidence="1">Uncharacterized protein</fullName>
    </submittedName>
</protein>
<dbReference type="Ensembl" id="ENSORLT00015010783.1">
    <property type="protein sequence ID" value="ENSORLP00015002548.1"/>
    <property type="gene ID" value="ENSORLG00015003215.1"/>
</dbReference>
<reference key="1">
    <citation type="journal article" date="2007" name="Nature">
        <title>The medaka draft genome and insights into vertebrate genome evolution.</title>
        <authorList>
            <person name="Kasahara M."/>
            <person name="Naruse K."/>
            <person name="Sasaki S."/>
            <person name="Nakatani Y."/>
            <person name="Qu W."/>
            <person name="Ahsan B."/>
            <person name="Yamada T."/>
            <person name="Nagayasu Y."/>
            <person name="Doi K."/>
            <person name="Kasai Y."/>
            <person name="Jindo T."/>
            <person name="Kobayashi D."/>
            <person name="Shimada A."/>
            <person name="Toyoda A."/>
            <person name="Kuroki Y."/>
            <person name="Fujiyama A."/>
            <person name="Sasaki T."/>
            <person name="Shimizu A."/>
            <person name="Asakawa S."/>
            <person name="Shimizu N."/>
            <person name="Hashimoto S."/>
            <person name="Yang J."/>
            <person name="Lee Y."/>
            <person name="Matsushima K."/>
            <person name="Sugano S."/>
            <person name="Sakaizumi M."/>
            <person name="Narita T."/>
            <person name="Ohishi K."/>
            <person name="Haga S."/>
            <person name="Ohta F."/>
            <person name="Nomoto H."/>
            <person name="Nogata K."/>
            <person name="Morishita T."/>
            <person name="Endo T."/>
            <person name="Shin-I T."/>
            <person name="Takeda H."/>
            <person name="Morishita S."/>
            <person name="Kohara Y."/>
        </authorList>
    </citation>
    <scope>NUCLEOTIDE SEQUENCE [LARGE SCALE GENOMIC DNA]</scope>
    <source>
        <strain>Hd-rR</strain>
    </source>
</reference>
<reference evidence="1" key="4">
    <citation type="submission" date="2025-09" db="UniProtKB">
        <authorList>
            <consortium name="Ensembl"/>
        </authorList>
    </citation>
    <scope>IDENTIFICATION</scope>
    <source>
        <strain evidence="1">HSOK</strain>
    </source>
</reference>
<organism evidence="1 2">
    <name type="scientific">Oryzias latipes</name>
    <name type="common">Japanese rice fish</name>
    <name type="synonym">Japanese killifish</name>
    <dbReference type="NCBI Taxonomy" id="8090"/>
    <lineage>
        <taxon>Eukaryota</taxon>
        <taxon>Metazoa</taxon>
        <taxon>Chordata</taxon>
        <taxon>Craniata</taxon>
        <taxon>Vertebrata</taxon>
        <taxon>Euteleostomi</taxon>
        <taxon>Actinopterygii</taxon>
        <taxon>Neopterygii</taxon>
        <taxon>Teleostei</taxon>
        <taxon>Neoteleostei</taxon>
        <taxon>Acanthomorphata</taxon>
        <taxon>Ovalentaria</taxon>
        <taxon>Atherinomorphae</taxon>
        <taxon>Beloniformes</taxon>
        <taxon>Adrianichthyidae</taxon>
        <taxon>Oryziinae</taxon>
        <taxon>Oryzias</taxon>
    </lineage>
</organism>
<dbReference type="AlphaFoldDB" id="A0A3P9H4H9"/>